<keyword evidence="1" id="KW-1133">Transmembrane helix</keyword>
<feature type="transmembrane region" description="Helical" evidence="1">
    <location>
        <begin position="152"/>
        <end position="169"/>
    </location>
</feature>
<dbReference type="EMBL" id="JAASRM010000001">
    <property type="protein sequence ID" value="NIK87343.1"/>
    <property type="molecule type" value="Genomic_DNA"/>
</dbReference>
<evidence type="ECO:0000256" key="1">
    <source>
        <dbReference type="SAM" id="Phobius"/>
    </source>
</evidence>
<name>A0A846MVF1_9PROT</name>
<evidence type="ECO:0000313" key="2">
    <source>
        <dbReference type="EMBL" id="NIK87343.1"/>
    </source>
</evidence>
<comment type="caution">
    <text evidence="2">The sequence shown here is derived from an EMBL/GenBank/DDBJ whole genome shotgun (WGS) entry which is preliminary data.</text>
</comment>
<keyword evidence="1" id="KW-0472">Membrane</keyword>
<protein>
    <submittedName>
        <fullName evidence="2">Uncharacterized protein</fullName>
    </submittedName>
</protein>
<reference evidence="2 3" key="1">
    <citation type="submission" date="2020-03" db="EMBL/GenBank/DDBJ databases">
        <title>Genomic Encyclopedia of Type Strains, Phase IV (KMG-IV): sequencing the most valuable type-strain genomes for metagenomic binning, comparative biology and taxonomic classification.</title>
        <authorList>
            <person name="Goeker M."/>
        </authorList>
    </citation>
    <scope>NUCLEOTIDE SEQUENCE [LARGE SCALE GENOMIC DNA]</scope>
    <source>
        <strain evidence="2 3">DSM 19867</strain>
    </source>
</reference>
<evidence type="ECO:0000313" key="3">
    <source>
        <dbReference type="Proteomes" id="UP000570514"/>
    </source>
</evidence>
<organism evidence="2 3">
    <name type="scientific">Rhizomicrobium palustre</name>
    <dbReference type="NCBI Taxonomy" id="189966"/>
    <lineage>
        <taxon>Bacteria</taxon>
        <taxon>Pseudomonadati</taxon>
        <taxon>Pseudomonadota</taxon>
        <taxon>Alphaproteobacteria</taxon>
        <taxon>Micropepsales</taxon>
        <taxon>Micropepsaceae</taxon>
        <taxon>Rhizomicrobium</taxon>
    </lineage>
</organism>
<dbReference type="RefSeq" id="WP_167080876.1">
    <property type="nucleotide sequence ID" value="NZ_BAAADC010000001.1"/>
</dbReference>
<keyword evidence="1" id="KW-0812">Transmembrane</keyword>
<keyword evidence="3" id="KW-1185">Reference proteome</keyword>
<gene>
    <name evidence="2" type="ORF">FHS83_000661</name>
</gene>
<dbReference type="Proteomes" id="UP000570514">
    <property type="component" value="Unassembled WGS sequence"/>
</dbReference>
<sequence length="183" mass="19637">MLAFLPSAILFVVAPLSVSLALWLGFAAAFAVGLSYFGPTGKIRVFDGAGLVLFGAMALYEGFIRPGSSQAEIGLIIEGGLFLAILYSMATRRPFTSQYVWLKTEQEPELLVRAHTLLTAIWASAFAALCGIDALCSVNHSLSPGWASAGDLVLFGAALTFTWQMGVYIDTGRAPILLFLKRR</sequence>
<proteinExistence type="predicted"/>
<feature type="transmembrane region" description="Helical" evidence="1">
    <location>
        <begin position="72"/>
        <end position="90"/>
    </location>
</feature>
<feature type="transmembrane region" description="Helical" evidence="1">
    <location>
        <begin position="41"/>
        <end position="60"/>
    </location>
</feature>
<dbReference type="AlphaFoldDB" id="A0A846MVF1"/>
<accession>A0A846MVF1</accession>
<feature type="transmembrane region" description="Helical" evidence="1">
    <location>
        <begin position="110"/>
        <end position="132"/>
    </location>
</feature>